<name>A0A5B7I409_PORTR</name>
<feature type="compositionally biased region" description="Basic residues" evidence="1">
    <location>
        <begin position="1"/>
        <end position="13"/>
    </location>
</feature>
<evidence type="ECO:0000256" key="1">
    <source>
        <dbReference type="SAM" id="MobiDB-lite"/>
    </source>
</evidence>
<sequence length="60" mass="7105">MREKRPLRKAKKGVNKDENAGDIRNKPFIQKWVRYDTFGMRGRQRSEPGRGMHKFLGIDC</sequence>
<accession>A0A5B7I409</accession>
<reference evidence="2 3" key="1">
    <citation type="submission" date="2019-05" db="EMBL/GenBank/DDBJ databases">
        <title>Another draft genome of Portunus trituberculatus and its Hox gene families provides insights of decapod evolution.</title>
        <authorList>
            <person name="Jeong J.-H."/>
            <person name="Song I."/>
            <person name="Kim S."/>
            <person name="Choi T."/>
            <person name="Kim D."/>
            <person name="Ryu S."/>
            <person name="Kim W."/>
        </authorList>
    </citation>
    <scope>NUCLEOTIDE SEQUENCE [LARGE SCALE GENOMIC DNA]</scope>
    <source>
        <tissue evidence="2">Muscle</tissue>
    </source>
</reference>
<dbReference type="EMBL" id="VSRR010044821">
    <property type="protein sequence ID" value="MPC77023.1"/>
    <property type="molecule type" value="Genomic_DNA"/>
</dbReference>
<comment type="caution">
    <text evidence="2">The sequence shown here is derived from an EMBL/GenBank/DDBJ whole genome shotgun (WGS) entry which is preliminary data.</text>
</comment>
<dbReference type="AlphaFoldDB" id="A0A5B7I409"/>
<gene>
    <name evidence="2" type="ORF">E2C01_071462</name>
</gene>
<keyword evidence="3" id="KW-1185">Reference proteome</keyword>
<evidence type="ECO:0000313" key="2">
    <source>
        <dbReference type="EMBL" id="MPC77023.1"/>
    </source>
</evidence>
<feature type="region of interest" description="Disordered" evidence="1">
    <location>
        <begin position="1"/>
        <end position="22"/>
    </location>
</feature>
<dbReference type="Proteomes" id="UP000324222">
    <property type="component" value="Unassembled WGS sequence"/>
</dbReference>
<evidence type="ECO:0000313" key="3">
    <source>
        <dbReference type="Proteomes" id="UP000324222"/>
    </source>
</evidence>
<organism evidence="2 3">
    <name type="scientific">Portunus trituberculatus</name>
    <name type="common">Swimming crab</name>
    <name type="synonym">Neptunus trituberculatus</name>
    <dbReference type="NCBI Taxonomy" id="210409"/>
    <lineage>
        <taxon>Eukaryota</taxon>
        <taxon>Metazoa</taxon>
        <taxon>Ecdysozoa</taxon>
        <taxon>Arthropoda</taxon>
        <taxon>Crustacea</taxon>
        <taxon>Multicrustacea</taxon>
        <taxon>Malacostraca</taxon>
        <taxon>Eumalacostraca</taxon>
        <taxon>Eucarida</taxon>
        <taxon>Decapoda</taxon>
        <taxon>Pleocyemata</taxon>
        <taxon>Brachyura</taxon>
        <taxon>Eubrachyura</taxon>
        <taxon>Portunoidea</taxon>
        <taxon>Portunidae</taxon>
        <taxon>Portuninae</taxon>
        <taxon>Portunus</taxon>
    </lineage>
</organism>
<proteinExistence type="predicted"/>
<protein>
    <submittedName>
        <fullName evidence="2">Uncharacterized protein</fullName>
    </submittedName>
</protein>